<dbReference type="InterPro" id="IPR028089">
    <property type="entry name" value="DUF4455"/>
</dbReference>
<dbReference type="CTD" id="100499483"/>
<dbReference type="Pfam" id="PF14644">
    <property type="entry name" value="DUF4456"/>
    <property type="match status" value="1"/>
</dbReference>
<feature type="coiled-coil region" evidence="1">
    <location>
        <begin position="92"/>
        <end position="119"/>
    </location>
</feature>
<name>A0A6P7J1X3_9TELE</name>
<dbReference type="PANTHER" id="PTHR21444:SF14">
    <property type="entry name" value="COILED-COIL DOMAIN-CONTAINING PROTEIN 180"/>
    <property type="match status" value="1"/>
</dbReference>
<dbReference type="InParanoid" id="A0A6P7J1X3"/>
<dbReference type="InterPro" id="IPR007110">
    <property type="entry name" value="Ig-like_dom"/>
</dbReference>
<dbReference type="Proteomes" id="UP000515145">
    <property type="component" value="Chromosome 9"/>
</dbReference>
<feature type="region of interest" description="Disordered" evidence="2">
    <location>
        <begin position="944"/>
        <end position="996"/>
    </location>
</feature>
<dbReference type="PANTHER" id="PTHR21444">
    <property type="entry name" value="COILED-COIL DOMAIN-CONTAINING PROTEIN 180"/>
    <property type="match status" value="1"/>
</dbReference>
<dbReference type="OrthoDB" id="431588at2759"/>
<keyword evidence="1" id="KW-0175">Coiled coil</keyword>
<organism evidence="4 5">
    <name type="scientific">Parambassis ranga</name>
    <name type="common">Indian glassy fish</name>
    <dbReference type="NCBI Taxonomy" id="210632"/>
    <lineage>
        <taxon>Eukaryota</taxon>
        <taxon>Metazoa</taxon>
        <taxon>Chordata</taxon>
        <taxon>Craniata</taxon>
        <taxon>Vertebrata</taxon>
        <taxon>Euteleostomi</taxon>
        <taxon>Actinopterygii</taxon>
        <taxon>Neopterygii</taxon>
        <taxon>Teleostei</taxon>
        <taxon>Neoteleostei</taxon>
        <taxon>Acanthomorphata</taxon>
        <taxon>Ovalentaria</taxon>
        <taxon>Ambassidae</taxon>
        <taxon>Parambassis</taxon>
    </lineage>
</organism>
<dbReference type="PROSITE" id="PS50835">
    <property type="entry name" value="IG_LIKE"/>
    <property type="match status" value="1"/>
</dbReference>
<sequence length="1341" mass="152470">MSHRRDTRTDCLSVEDSNTLCSTSRSRRRQVDQDAEAVRTLPDSVATSGSGSNIDAAVREKRQKKHREALSQKDAELRDVSQVYEAQAGTNMEELRSFLQEVDLRLDTLKDKMDLLEDCSLQQVLCVWEEVEELINLRRDRVTELNVKLTDSESRRTDQIRAVLKKYCPMLEDIHFLFPPDVHRLMHAEAMMLNQALLANRRGVARLHLCLREATLQRQSELRWHWEDCLRRWQTSRVSEVVRRFRSVCSRDEDLQPASNQQINDTQQQLAEQRRDIISRMCSLVPPACSPALVSDWFTQLTAVNQQIDRLHADFLTELRASYEQRWQDVLAEMQRSEEALSALQLSEDEVKDVVSAQLIPLIGRRQSADEERLAALDACSDSVTCHSLSLSTSVFVVMRAAAALWETHRHRLERRERELQQQLCDISRSHQQDVQSKKVHLDILLGCLRQASSEKDLETCLDRTVHYAQDIQQSCRQFVSKQWELLDRLPSLCVDELLSYSRSLSSFYHLSHSYQPTAEVLQSLHPSPTSIGLDPGEEAGGELPEESTDNRPISCQNNGSPPQDCQRWLTEAESSLLEICDISSSVTITSSGGTVYTGPAFRCPAPDLQETHLSLFPVELLTHTLCRTRALFLDHLERHYHDVLNSAGAAVTDRKEAASSELNLQLQHLKPEHIKTHIHQPRHDELQLHRQQVDVHCEDMLDVLPSCRTELQALQASTSKKNQDFINFLSNMEVDIQRVDSSKSLEAISSTLQDSLDQHNRDTQQCHTSFRQMVQTRLMEVRERTAQLLGSFRLFSEGGDFAPEEKEAFQTRLQRDVKQISMAEASIHAELTAFESRSLLQVKTVSGPLENKLLSLKTELDFTESTQTTISSLNVRIRAEAASSQQQHSGICRRLTDLSQILENRQVCSEDVCSLLSSACEDLRKRARYLDFDLETLALPVDPQSKKQVQADRPAAPLQPSGADAASCGGSPDRSRWTQRSAAGSERTGRTAAGPVQQWPLRTRSILNDRKFQIFGPKPVQADQASFMSTVRSLLWKTNDELLQSSEDFYCRRRIGTFQLLPESLQQWVESMQQRLLGIQEQQRESVRMSREAVVKQVSKLQQLLRLSPEVLVSDLEEQQDAQLSEDVSRIRQTLRESLAAGEEARAEVVRKVRYSLSEDELHALNHRQELRQQQLTRDVCAAHLELQECVQARWAEFVTALGSLTEKLLHLMDNVLTATETDAEGVAMEMGAKTGESSQRRRTWAGISYQLLLTDSTANPPSSAVTATTASVTTVKSTPAHQAVIGLRDIAVKRIEQRVRRHLSDSNRDKQSQLSEQQCWSAHWRREMDTLRRLKGPAN</sequence>
<keyword evidence="4" id="KW-1185">Reference proteome</keyword>
<feature type="domain" description="Ig-like" evidence="3">
    <location>
        <begin position="517"/>
        <end position="615"/>
    </location>
</feature>
<evidence type="ECO:0000313" key="5">
    <source>
        <dbReference type="RefSeq" id="XP_028270528.1"/>
    </source>
</evidence>
<evidence type="ECO:0000256" key="2">
    <source>
        <dbReference type="SAM" id="MobiDB-lite"/>
    </source>
</evidence>
<dbReference type="RefSeq" id="XP_028270528.1">
    <property type="nucleotide sequence ID" value="XM_028414727.1"/>
</dbReference>
<accession>A0A6P7J1X3</accession>
<feature type="region of interest" description="Disordered" evidence="2">
    <location>
        <begin position="527"/>
        <end position="563"/>
    </location>
</feature>
<feature type="region of interest" description="Disordered" evidence="2">
    <location>
        <begin position="43"/>
        <end position="63"/>
    </location>
</feature>
<proteinExistence type="predicted"/>
<evidence type="ECO:0000313" key="4">
    <source>
        <dbReference type="Proteomes" id="UP000515145"/>
    </source>
</evidence>
<feature type="compositionally biased region" description="Acidic residues" evidence="2">
    <location>
        <begin position="536"/>
        <end position="548"/>
    </location>
</feature>
<dbReference type="InterPro" id="IPR027914">
    <property type="entry name" value="DUF4456"/>
</dbReference>
<feature type="compositionally biased region" description="Polar residues" evidence="2">
    <location>
        <begin position="551"/>
        <end position="563"/>
    </location>
</feature>
<protein>
    <submittedName>
        <fullName evidence="5">Coiled-coil domain-containing protein 180</fullName>
    </submittedName>
</protein>
<dbReference type="GeneID" id="114441686"/>
<reference evidence="5" key="1">
    <citation type="submission" date="2025-08" db="UniProtKB">
        <authorList>
            <consortium name="RefSeq"/>
        </authorList>
    </citation>
    <scope>IDENTIFICATION</scope>
</reference>
<evidence type="ECO:0000259" key="3">
    <source>
        <dbReference type="PROSITE" id="PS50835"/>
    </source>
</evidence>
<evidence type="ECO:0000256" key="1">
    <source>
        <dbReference type="SAM" id="Coils"/>
    </source>
</evidence>
<gene>
    <name evidence="5" type="primary">ccdc180</name>
</gene>
<dbReference type="Pfam" id="PF14643">
    <property type="entry name" value="DUF4455"/>
    <property type="match status" value="1"/>
</dbReference>